<evidence type="ECO:0000256" key="4">
    <source>
        <dbReference type="ARBA" id="ARBA00022729"/>
    </source>
</evidence>
<dbReference type="EMBL" id="JACIJC010000005">
    <property type="protein sequence ID" value="MBB5687443.1"/>
    <property type="molecule type" value="Genomic_DNA"/>
</dbReference>
<dbReference type="SUPFAM" id="SSF81296">
    <property type="entry name" value="E set domains"/>
    <property type="match status" value="1"/>
</dbReference>
<gene>
    <name evidence="8" type="ORF">FHS49_003471</name>
</gene>
<feature type="chain" id="PRO_5030954095" evidence="6">
    <location>
        <begin position="23"/>
        <end position="506"/>
    </location>
</feature>
<dbReference type="Gene3D" id="2.60.40.10">
    <property type="entry name" value="Immunoglobulins"/>
    <property type="match status" value="1"/>
</dbReference>
<keyword evidence="4 6" id="KW-0732">Signal</keyword>
<reference evidence="8 9" key="1">
    <citation type="submission" date="2020-08" db="EMBL/GenBank/DDBJ databases">
        <title>Genomic Encyclopedia of Type Strains, Phase IV (KMG-IV): sequencing the most valuable type-strain genomes for metagenomic binning, comparative biology and taxonomic classification.</title>
        <authorList>
            <person name="Goeker M."/>
        </authorList>
    </citation>
    <scope>NUCLEOTIDE SEQUENCE [LARGE SCALE GENOMIC DNA]</scope>
    <source>
        <strain evidence="8 9">DSM 25079</strain>
    </source>
</reference>
<feature type="signal peptide" evidence="6">
    <location>
        <begin position="1"/>
        <end position="22"/>
    </location>
</feature>
<dbReference type="GO" id="GO:0051274">
    <property type="term" value="P:beta-glucan biosynthetic process"/>
    <property type="evidence" value="ECO:0007669"/>
    <property type="project" value="TreeGrafter"/>
</dbReference>
<evidence type="ECO:0000256" key="3">
    <source>
        <dbReference type="ARBA" id="ARBA00009284"/>
    </source>
</evidence>
<evidence type="ECO:0000259" key="7">
    <source>
        <dbReference type="Pfam" id="PF04349"/>
    </source>
</evidence>
<dbReference type="RefSeq" id="WP_184020953.1">
    <property type="nucleotide sequence ID" value="NZ_JACIJC010000005.1"/>
</dbReference>
<accession>A0A7W9AKN5</accession>
<comment type="caution">
    <text evidence="8">The sequence shown here is derived from an EMBL/GenBank/DDBJ whole genome shotgun (WGS) entry which is preliminary data.</text>
</comment>
<keyword evidence="5" id="KW-0574">Periplasm</keyword>
<dbReference type="InterPro" id="IPR014756">
    <property type="entry name" value="Ig_E-set"/>
</dbReference>
<dbReference type="InterPro" id="IPR014438">
    <property type="entry name" value="Glucan_biosyn_MdoG/MdoD"/>
</dbReference>
<dbReference type="GO" id="GO:0003824">
    <property type="term" value="F:catalytic activity"/>
    <property type="evidence" value="ECO:0007669"/>
    <property type="project" value="InterPro"/>
</dbReference>
<evidence type="ECO:0000313" key="8">
    <source>
        <dbReference type="EMBL" id="MBB5687443.1"/>
    </source>
</evidence>
<name>A0A7W9AKN5_9SPHN</name>
<sequence length="506" mass="55783">MTTRREAIAGLVALAVAMRTSALMPAVGKATPFSWDILQQRALDLSRRPWQASPKPSPLIETMNYDAAGQVQFRADRALWREHDDNSATRFFPLTKNARHPVSISVTESGMAQRLAYSPSLYEIPARHPMSAMGQTGGFSGFRFMNKGGVGDWMAFQGASYFRAAGPLHQYGLSARGLAINTGMSGPEEFPEFTDFWLERGEGGAIIVYALLDSPSATGAYRFINRQGTDETVQDVSMVVHMRQSVVRIGIAPLTSMFWYGEGNRTQARDWRPEIHDSDGLAIRMASGERIWRPLVNPPQPKVNSFAAAAPRGFGLLQRDRQFDHYQDDAIFNEKRPSLWIEPQGDWGHGAVTLYEIPTTTEYADNIVAFWTPAAGASAGQRLAYDYRMRWIGTEPEPLSVAHVINCWTGQGGVPGQPPQANAAKIVIDFEGPRFAGLGGRSTVKPVVDVANGRLLNTGCYPIDGLVNCWRMIVDVERGRDGPVDIRAFLQKGGDALTETLIYQLS</sequence>
<dbReference type="InterPro" id="IPR014718">
    <property type="entry name" value="GH-type_carb-bd"/>
</dbReference>
<evidence type="ECO:0000256" key="5">
    <source>
        <dbReference type="ARBA" id="ARBA00022764"/>
    </source>
</evidence>
<dbReference type="InterPro" id="IPR007444">
    <property type="entry name" value="Glucan_biosyn_MdoG_C"/>
</dbReference>
<dbReference type="PANTHER" id="PTHR30504">
    <property type="entry name" value="GLUCANS BIOSYNTHESIS PROTEIN"/>
    <property type="match status" value="1"/>
</dbReference>
<dbReference type="PANTHER" id="PTHR30504:SF3">
    <property type="entry name" value="GLUCANS BIOSYNTHESIS PROTEIN D"/>
    <property type="match status" value="1"/>
</dbReference>
<dbReference type="PIRSF" id="PIRSF006281">
    <property type="entry name" value="MdoG"/>
    <property type="match status" value="1"/>
</dbReference>
<dbReference type="GO" id="GO:0030288">
    <property type="term" value="C:outer membrane-bounded periplasmic space"/>
    <property type="evidence" value="ECO:0007669"/>
    <property type="project" value="TreeGrafter"/>
</dbReference>
<dbReference type="InterPro" id="IPR013783">
    <property type="entry name" value="Ig-like_fold"/>
</dbReference>
<dbReference type="SUPFAM" id="SSF74650">
    <property type="entry name" value="Galactose mutarotase-like"/>
    <property type="match status" value="1"/>
</dbReference>
<protein>
    <submittedName>
        <fullName evidence="8">Glucans biosynthesis protein</fullName>
    </submittedName>
</protein>
<keyword evidence="9" id="KW-1185">Reference proteome</keyword>
<dbReference type="Pfam" id="PF04349">
    <property type="entry name" value="MdoG"/>
    <property type="match status" value="1"/>
</dbReference>
<evidence type="ECO:0000256" key="6">
    <source>
        <dbReference type="SAM" id="SignalP"/>
    </source>
</evidence>
<comment type="similarity">
    <text evidence="3">Belongs to the OpgD/OpgG family.</text>
</comment>
<dbReference type="GO" id="GO:0030246">
    <property type="term" value="F:carbohydrate binding"/>
    <property type="evidence" value="ECO:0007669"/>
    <property type="project" value="InterPro"/>
</dbReference>
<proteinExistence type="inferred from homology"/>
<dbReference type="Gene3D" id="2.70.98.10">
    <property type="match status" value="1"/>
</dbReference>
<dbReference type="AlphaFoldDB" id="A0A7W9AKN5"/>
<dbReference type="Proteomes" id="UP000549617">
    <property type="component" value="Unassembled WGS sequence"/>
</dbReference>
<evidence type="ECO:0000256" key="1">
    <source>
        <dbReference type="ARBA" id="ARBA00004418"/>
    </source>
</evidence>
<evidence type="ECO:0000256" key="2">
    <source>
        <dbReference type="ARBA" id="ARBA00005001"/>
    </source>
</evidence>
<comment type="subcellular location">
    <subcellularLocation>
        <location evidence="1">Periplasm</location>
    </subcellularLocation>
</comment>
<organism evidence="8 9">
    <name type="scientific">Sphingobium boeckii</name>
    <dbReference type="NCBI Taxonomy" id="1082345"/>
    <lineage>
        <taxon>Bacteria</taxon>
        <taxon>Pseudomonadati</taxon>
        <taxon>Pseudomonadota</taxon>
        <taxon>Alphaproteobacteria</taxon>
        <taxon>Sphingomonadales</taxon>
        <taxon>Sphingomonadaceae</taxon>
        <taxon>Sphingobium</taxon>
    </lineage>
</organism>
<dbReference type="InterPro" id="IPR011013">
    <property type="entry name" value="Gal_mutarotase_sf_dom"/>
</dbReference>
<dbReference type="UniPathway" id="UPA00637"/>
<feature type="domain" description="Glucan biosynthesis periplasmic MdoG C-terminal" evidence="7">
    <location>
        <begin position="33"/>
        <end position="504"/>
    </location>
</feature>
<comment type="pathway">
    <text evidence="2">Glycan metabolism; osmoregulated periplasmic glucan (OPG) biosynthesis.</text>
</comment>
<evidence type="ECO:0000313" key="9">
    <source>
        <dbReference type="Proteomes" id="UP000549617"/>
    </source>
</evidence>